<organism evidence="3 4">
    <name type="scientific">Lentinula raphanica</name>
    <dbReference type="NCBI Taxonomy" id="153919"/>
    <lineage>
        <taxon>Eukaryota</taxon>
        <taxon>Fungi</taxon>
        <taxon>Dikarya</taxon>
        <taxon>Basidiomycota</taxon>
        <taxon>Agaricomycotina</taxon>
        <taxon>Agaricomycetes</taxon>
        <taxon>Agaricomycetidae</taxon>
        <taxon>Agaricales</taxon>
        <taxon>Marasmiineae</taxon>
        <taxon>Omphalotaceae</taxon>
        <taxon>Lentinula</taxon>
    </lineage>
</organism>
<keyword evidence="2" id="KW-1133">Transmembrane helix</keyword>
<reference evidence="3" key="1">
    <citation type="submission" date="2022-08" db="EMBL/GenBank/DDBJ databases">
        <authorList>
            <consortium name="DOE Joint Genome Institute"/>
            <person name="Min B."/>
            <person name="Riley R."/>
            <person name="Sierra-Patev S."/>
            <person name="Naranjo-Ortiz M."/>
            <person name="Looney B."/>
            <person name="Konkel Z."/>
            <person name="Slot J.C."/>
            <person name="Sakamoto Y."/>
            <person name="Steenwyk J.L."/>
            <person name="Rokas A."/>
            <person name="Carro J."/>
            <person name="Camarero S."/>
            <person name="Ferreira P."/>
            <person name="Molpeceres G."/>
            <person name="Ruiz-Duenas F.J."/>
            <person name="Serrano A."/>
            <person name="Henrissat B."/>
            <person name="Drula E."/>
            <person name="Hughes K.W."/>
            <person name="Mata J.L."/>
            <person name="Ishikawa N.K."/>
            <person name="Vargas-Isla R."/>
            <person name="Ushijima S."/>
            <person name="Smith C.A."/>
            <person name="Ahrendt S."/>
            <person name="Andreopoulos W."/>
            <person name="He G."/>
            <person name="Labutti K."/>
            <person name="Lipzen A."/>
            <person name="Ng V."/>
            <person name="Sandor L."/>
            <person name="Barry K."/>
            <person name="Martinez A.T."/>
            <person name="Xiao Y."/>
            <person name="Gibbons J.G."/>
            <person name="Terashima K."/>
            <person name="Hibbett D.S."/>
            <person name="Grigoriev I.V."/>
        </authorList>
    </citation>
    <scope>NUCLEOTIDE SEQUENCE</scope>
    <source>
        <strain evidence="3">TFB9207</strain>
    </source>
</reference>
<evidence type="ECO:0000256" key="2">
    <source>
        <dbReference type="SAM" id="Phobius"/>
    </source>
</evidence>
<accession>A0AA38PGM8</accession>
<feature type="transmembrane region" description="Helical" evidence="2">
    <location>
        <begin position="24"/>
        <end position="45"/>
    </location>
</feature>
<evidence type="ECO:0000313" key="4">
    <source>
        <dbReference type="Proteomes" id="UP001163846"/>
    </source>
</evidence>
<dbReference type="Proteomes" id="UP001163846">
    <property type="component" value="Unassembled WGS sequence"/>
</dbReference>
<feature type="region of interest" description="Disordered" evidence="1">
    <location>
        <begin position="347"/>
        <end position="375"/>
    </location>
</feature>
<dbReference type="AlphaFoldDB" id="A0AA38PGM8"/>
<keyword evidence="4" id="KW-1185">Reference proteome</keyword>
<sequence length="504" mass="56530">MPPGHLFTRILWVPLSSLFSLRHFFIKLCFAMCLINIVAIVALPASKAVEHRKYSIYLSTIFFDDANPTRMVLPSLYIGDQYFGKDSVASKELPTGSLRIGEAWVITNIKGEVGRSWEDIIWAETHEKFAARFSDPARPTTSEDYWRGLDDVMEYLKECSVVHGDSEEMRKWKEALSLATAPTAKVGESIKLVIYRQPAGKRLTGEVSVLIGDYKLVSPKRVKPLTAKDRLVSKGNPYYIGSVVKEVKINELREEAASTNRFRGTAEDVEIWEKKESILTGPRPKGVPGNRNTAPRFLEWKFAGSSMNSLKDRSAISELTLSTFDGIQARYLSGAIKVYKSKYSQLDSNEADSEVEMGPPSKRLKSSRGVEGKDQPNTIGVLRLTLIEMNPRSPAPSTPLPQPPRTQKHVGPLFLEQRSTLGAKQKGSSEISSLAFQELYTSTRPVRPALTLITVQLVQRQLRTKIIHFPVKPTSGLPRSYLNDGKPYQLPWFADQLDFKVRLA</sequence>
<keyword evidence="2" id="KW-0812">Transmembrane</keyword>
<comment type="caution">
    <text evidence="3">The sequence shown here is derived from an EMBL/GenBank/DDBJ whole genome shotgun (WGS) entry which is preliminary data.</text>
</comment>
<evidence type="ECO:0000256" key="1">
    <source>
        <dbReference type="SAM" id="MobiDB-lite"/>
    </source>
</evidence>
<protein>
    <submittedName>
        <fullName evidence="3">Uncharacterized protein</fullName>
    </submittedName>
</protein>
<proteinExistence type="predicted"/>
<gene>
    <name evidence="3" type="ORF">F5878DRAFT_657830</name>
</gene>
<evidence type="ECO:0000313" key="3">
    <source>
        <dbReference type="EMBL" id="KAJ3842181.1"/>
    </source>
</evidence>
<name>A0AA38PGM8_9AGAR</name>
<keyword evidence="2" id="KW-0472">Membrane</keyword>
<dbReference type="EMBL" id="MU806014">
    <property type="protein sequence ID" value="KAJ3842181.1"/>
    <property type="molecule type" value="Genomic_DNA"/>
</dbReference>